<accession>A0ABQ0VZP2</accession>
<sequence length="71" mass="8708">MMETPLPIKDLILFRLYTGKPIFELEIFENFTEDLTFLLEEKMIVPLNKYIQFDYPYDFELTERGLKHLFR</sequence>
<reference evidence="1 2" key="1">
    <citation type="submission" date="2019-07" db="EMBL/GenBank/DDBJ databases">
        <title>Whole genome shotgun sequence of Sphingobacterium mizutaii NBRC 14946.</title>
        <authorList>
            <person name="Hosoyama A."/>
            <person name="Uohara A."/>
            <person name="Ohji S."/>
            <person name="Ichikawa N."/>
        </authorList>
    </citation>
    <scope>NUCLEOTIDE SEQUENCE [LARGE SCALE GENOMIC DNA]</scope>
    <source>
        <strain evidence="1 2">NBRC 14946</strain>
    </source>
</reference>
<protein>
    <submittedName>
        <fullName evidence="1">Uncharacterized protein</fullName>
    </submittedName>
</protein>
<dbReference type="Proteomes" id="UP000321676">
    <property type="component" value="Unassembled WGS sequence"/>
</dbReference>
<evidence type="ECO:0000313" key="2">
    <source>
        <dbReference type="Proteomes" id="UP000321676"/>
    </source>
</evidence>
<proteinExistence type="predicted"/>
<evidence type="ECO:0000313" key="1">
    <source>
        <dbReference type="EMBL" id="GEM67118.1"/>
    </source>
</evidence>
<dbReference type="RefSeq" id="WP_093095729.1">
    <property type="nucleotide sequence ID" value="NZ_BJXH01000003.1"/>
</dbReference>
<keyword evidence="2" id="KW-1185">Reference proteome</keyword>
<name>A0ABQ0VZP2_9SPHI</name>
<dbReference type="EMBL" id="BJXH01000003">
    <property type="protein sequence ID" value="GEM67118.1"/>
    <property type="molecule type" value="Genomic_DNA"/>
</dbReference>
<gene>
    <name evidence="1" type="ORF">SMI01S_07240</name>
</gene>
<organism evidence="1 2">
    <name type="scientific">Sphingobacterium mizutaii NBRC 14946 = DSM 11724</name>
    <dbReference type="NCBI Taxonomy" id="1220576"/>
    <lineage>
        <taxon>Bacteria</taxon>
        <taxon>Pseudomonadati</taxon>
        <taxon>Bacteroidota</taxon>
        <taxon>Sphingobacteriia</taxon>
        <taxon>Sphingobacteriales</taxon>
        <taxon>Sphingobacteriaceae</taxon>
        <taxon>Sphingobacterium</taxon>
    </lineage>
</organism>
<comment type="caution">
    <text evidence="1">The sequence shown here is derived from an EMBL/GenBank/DDBJ whole genome shotgun (WGS) entry which is preliminary data.</text>
</comment>